<dbReference type="PANTHER" id="PTHR32263:SF5">
    <property type="entry name" value="INACTIVE POLY [ADP-RIBOSE] POLYMERASE SRO1-RELATED"/>
    <property type="match status" value="1"/>
</dbReference>
<dbReference type="SUPFAM" id="SSF56399">
    <property type="entry name" value="ADP-ribosylation"/>
    <property type="match status" value="1"/>
</dbReference>
<keyword evidence="4" id="KW-0539">Nucleus</keyword>
<sequence length="575" mass="64147">MEQRNILALGEHVLKATDRKRKHETALEHAEGNHVMISSQHDPRKHLVRFDDGAQCKKSKAPSCGSGGILESYWNFKRSGLPVRVLFYQHGNWSDFPEDVVNLAQREFQLERPVTTAVFQNKHILLDFIHMICLDYEMTINTPLAWVDDHGKGFYPDLSAGLYTSKPSQHEKGEAAERAGMSTSVAESSSSVSVGEVVSHGKRNNNIAEDNLEAHNKLDEAIGGNKSGPSVHLNEYSSGIVQAATGKRNNGPRVDSAVQELLLQGLGQPFKETDIIGIYRTPLLDQHGQVRSGLFQEEVQVAKTRRGNANVRYAWLPCSRGSMEEMMMRGALEIAKPQQGHTHGVGTCLAPANCFNSCARYSDFHEDGIIRMMLCRVIMGNVEVVLPGSKQFQPSNESFDSGVDDLQNPKHYIIWDANAHKQIYAEYAVIVKVPPMTNGYLISKDSVSNISEITRSGSPDNLTKEEPRFPIMAPSAAEQEAPKLRRASRAPSSPWMPFSMLFAAISTKVPRSDMDLVIRYYEEFKRKNISRSDLVIRMRQIVGDQILVSTVMRLHQKFPLTAAAGLPKALRRGRE</sequence>
<feature type="domain" description="PARP catalytic" evidence="6">
    <location>
        <begin position="239"/>
        <end position="452"/>
    </location>
</feature>
<dbReference type="Gene3D" id="3.90.228.10">
    <property type="match status" value="1"/>
</dbReference>
<name>A0ABC8XK94_9POAL</name>
<proteinExistence type="predicted"/>
<dbReference type="PROSITE" id="PS51879">
    <property type="entry name" value="RST"/>
    <property type="match status" value="1"/>
</dbReference>
<evidence type="ECO:0008006" key="10">
    <source>
        <dbReference type="Google" id="ProtNLM"/>
    </source>
</evidence>
<dbReference type="Pfam" id="PF23467">
    <property type="entry name" value="WWE_5"/>
    <property type="match status" value="1"/>
</dbReference>
<keyword evidence="2" id="KW-0217">Developmental protein</keyword>
<dbReference type="AlphaFoldDB" id="A0ABC8XK94"/>
<feature type="region of interest" description="Disordered" evidence="5">
    <location>
        <begin position="165"/>
        <end position="186"/>
    </location>
</feature>
<dbReference type="Pfam" id="PF12174">
    <property type="entry name" value="RST"/>
    <property type="match status" value="1"/>
</dbReference>
<evidence type="ECO:0000259" key="6">
    <source>
        <dbReference type="PROSITE" id="PS51059"/>
    </source>
</evidence>
<dbReference type="InterPro" id="IPR022003">
    <property type="entry name" value="RST"/>
</dbReference>
<gene>
    <name evidence="8" type="ORF">URODEC1_LOCUS25208</name>
</gene>
<feature type="domain" description="RST" evidence="7">
    <location>
        <begin position="489"/>
        <end position="560"/>
    </location>
</feature>
<evidence type="ECO:0000256" key="3">
    <source>
        <dbReference type="ARBA" id="ARBA00023016"/>
    </source>
</evidence>
<dbReference type="PROSITE" id="PS51059">
    <property type="entry name" value="PARP_CATALYTIC"/>
    <property type="match status" value="1"/>
</dbReference>
<evidence type="ECO:0000256" key="5">
    <source>
        <dbReference type="SAM" id="MobiDB-lite"/>
    </source>
</evidence>
<comment type="subcellular location">
    <subcellularLocation>
        <location evidence="1">Nucleus</location>
    </subcellularLocation>
</comment>
<protein>
    <recommendedName>
        <fullName evidence="10">Inactive poly [ADP-ribose] polymerase SRO1</fullName>
    </recommendedName>
</protein>
<dbReference type="GO" id="GO:0005634">
    <property type="term" value="C:nucleus"/>
    <property type="evidence" value="ECO:0007669"/>
    <property type="project" value="UniProtKB-SubCell"/>
</dbReference>
<accession>A0ABC8XK94</accession>
<dbReference type="EMBL" id="OZ075124">
    <property type="protein sequence ID" value="CAL4928478.1"/>
    <property type="molecule type" value="Genomic_DNA"/>
</dbReference>
<evidence type="ECO:0000259" key="7">
    <source>
        <dbReference type="PROSITE" id="PS51879"/>
    </source>
</evidence>
<evidence type="ECO:0000256" key="1">
    <source>
        <dbReference type="ARBA" id="ARBA00004123"/>
    </source>
</evidence>
<organism evidence="8 9">
    <name type="scientific">Urochloa decumbens</name>
    <dbReference type="NCBI Taxonomy" id="240449"/>
    <lineage>
        <taxon>Eukaryota</taxon>
        <taxon>Viridiplantae</taxon>
        <taxon>Streptophyta</taxon>
        <taxon>Embryophyta</taxon>
        <taxon>Tracheophyta</taxon>
        <taxon>Spermatophyta</taxon>
        <taxon>Magnoliopsida</taxon>
        <taxon>Liliopsida</taxon>
        <taxon>Poales</taxon>
        <taxon>Poaceae</taxon>
        <taxon>PACMAD clade</taxon>
        <taxon>Panicoideae</taxon>
        <taxon>Panicodae</taxon>
        <taxon>Paniceae</taxon>
        <taxon>Melinidinae</taxon>
        <taxon>Urochloa</taxon>
    </lineage>
</organism>
<dbReference type="InterPro" id="IPR057823">
    <property type="entry name" value="WWE_RCD1"/>
</dbReference>
<keyword evidence="3" id="KW-0346">Stress response</keyword>
<feature type="compositionally biased region" description="Basic and acidic residues" evidence="5">
    <location>
        <begin position="168"/>
        <end position="177"/>
    </location>
</feature>
<dbReference type="Proteomes" id="UP001497457">
    <property type="component" value="Chromosome 14rd"/>
</dbReference>
<dbReference type="InterPro" id="IPR012317">
    <property type="entry name" value="Poly(ADP-ribose)pol_cat_dom"/>
</dbReference>
<keyword evidence="9" id="KW-1185">Reference proteome</keyword>
<evidence type="ECO:0000313" key="8">
    <source>
        <dbReference type="EMBL" id="CAL4928478.1"/>
    </source>
</evidence>
<evidence type="ECO:0000256" key="2">
    <source>
        <dbReference type="ARBA" id="ARBA00022473"/>
    </source>
</evidence>
<evidence type="ECO:0000256" key="4">
    <source>
        <dbReference type="ARBA" id="ARBA00023242"/>
    </source>
</evidence>
<dbReference type="InterPro" id="IPR044964">
    <property type="entry name" value="RCD1/SRO1-5"/>
</dbReference>
<reference evidence="8" key="1">
    <citation type="submission" date="2024-10" db="EMBL/GenBank/DDBJ databases">
        <authorList>
            <person name="Ryan C."/>
        </authorList>
    </citation>
    <scope>NUCLEOTIDE SEQUENCE [LARGE SCALE GENOMIC DNA]</scope>
</reference>
<dbReference type="PANTHER" id="PTHR32263">
    <property type="entry name" value="INACTIVE POLY [ADP-RIBOSE] POLYMERASE SRO4-RELATED"/>
    <property type="match status" value="1"/>
</dbReference>
<evidence type="ECO:0000313" key="9">
    <source>
        <dbReference type="Proteomes" id="UP001497457"/>
    </source>
</evidence>